<reference evidence="1 2" key="1">
    <citation type="submission" date="2024-02" db="EMBL/GenBank/DDBJ databases">
        <authorList>
            <person name="Chen Y."/>
            <person name="Shah S."/>
            <person name="Dougan E. K."/>
            <person name="Thang M."/>
            <person name="Chan C."/>
        </authorList>
    </citation>
    <scope>NUCLEOTIDE SEQUENCE [LARGE SCALE GENOMIC DNA]</scope>
</reference>
<evidence type="ECO:0000313" key="1">
    <source>
        <dbReference type="EMBL" id="CAK9019220.1"/>
    </source>
</evidence>
<protein>
    <submittedName>
        <fullName evidence="1">Uncharacterized protein</fullName>
    </submittedName>
</protein>
<accession>A0ABP0JYD8</accession>
<comment type="caution">
    <text evidence="1">The sequence shown here is derived from an EMBL/GenBank/DDBJ whole genome shotgun (WGS) entry which is preliminary data.</text>
</comment>
<dbReference type="EMBL" id="CAXAMN010006792">
    <property type="protein sequence ID" value="CAK9019220.1"/>
    <property type="molecule type" value="Genomic_DNA"/>
</dbReference>
<evidence type="ECO:0000313" key="2">
    <source>
        <dbReference type="Proteomes" id="UP001642484"/>
    </source>
</evidence>
<dbReference type="Proteomes" id="UP001642484">
    <property type="component" value="Unassembled WGS sequence"/>
</dbReference>
<organism evidence="1 2">
    <name type="scientific">Durusdinium trenchii</name>
    <dbReference type="NCBI Taxonomy" id="1381693"/>
    <lineage>
        <taxon>Eukaryota</taxon>
        <taxon>Sar</taxon>
        <taxon>Alveolata</taxon>
        <taxon>Dinophyceae</taxon>
        <taxon>Suessiales</taxon>
        <taxon>Symbiodiniaceae</taxon>
        <taxon>Durusdinium</taxon>
    </lineage>
</organism>
<keyword evidence="2" id="KW-1185">Reference proteome</keyword>
<gene>
    <name evidence="1" type="ORF">CCMP2556_LOCUS13582</name>
</gene>
<sequence length="474" mass="54554">MGKGKRGPGDEEEGVLLATAAKLVTAVRACLGKFSSSKPPEPATEVVELLQDMKITPRLVMQFHKIFKRLKQYDSITLRVGPNEVSTASMTRLVKNHRKWVAKIMILLLDLAGFKDTVTWDGFLYVTMQFCALSKLELCQVMFYVVCKEMKSWTVHYLTSSQLEEFYDDYYTCPVAAFNTNTIDFAKLPLAKYRMQDFIELCYRFSQLVNPCMHLQRSLQQSLPSLRFWSDYDTVKVYNRKISIDFFRFKKVTNILELMQRHAGRSLGPIQQHRFTMNEQFMIVENSSPGFKDDIEKFRAYVLKAMDLCRPAECGILPLPTLGVRPPEKQKLIREMRLPKWMHEHLEQNEAPGPHGGQALGHAAFLEASKREKVPSMLSAAQMPKSVEEAEELIRSTFGEMAQQSKVKQIAANLFHHAAKPPSEDSRVKSVVRSQELEFIRMSRQDLEPPNLVRSMYRLFQEELINRTPKEPTA</sequence>
<proteinExistence type="predicted"/>
<name>A0ABP0JYD8_9DINO</name>